<evidence type="ECO:0000313" key="1">
    <source>
        <dbReference type="EMBL" id="QHV95076.1"/>
    </source>
</evidence>
<dbReference type="InterPro" id="IPR015018">
    <property type="entry name" value="DUF1905"/>
</dbReference>
<reference evidence="1 2" key="1">
    <citation type="submission" date="2019-11" db="EMBL/GenBank/DDBJ databases">
        <title>Spirosoma endbachense sp. nov., isolated from a natural salt meadow.</title>
        <authorList>
            <person name="Rojas J."/>
            <person name="Ambika Manirajan B."/>
            <person name="Ratering S."/>
            <person name="Suarez C."/>
            <person name="Geissler-Plaum R."/>
            <person name="Schnell S."/>
        </authorList>
    </citation>
    <scope>NUCLEOTIDE SEQUENCE [LARGE SCALE GENOMIC DNA]</scope>
    <source>
        <strain evidence="1 2">I-24</strain>
    </source>
</reference>
<keyword evidence="2" id="KW-1185">Reference proteome</keyword>
<dbReference type="RefSeq" id="WP_162385491.1">
    <property type="nucleotide sequence ID" value="NZ_CP045997.1"/>
</dbReference>
<dbReference type="AlphaFoldDB" id="A0A6P1VUL9"/>
<dbReference type="EMBL" id="CP045997">
    <property type="protein sequence ID" value="QHV95076.1"/>
    <property type="molecule type" value="Genomic_DNA"/>
</dbReference>
<proteinExistence type="predicted"/>
<accession>A0A6P1VUL9</accession>
<sequence>MRFRATLQSNGKTVTGIEVPDEVVISLGAGKRPPVRVTINGYTYRSSIAVMAGKFMIGVSAENRKGAGVVAGDEIDVDIDVDTESREVILPPDFAAALNGNVQAKVFFEQLSYSNQRRHVLLIEQAKTVETRQRRIAASVARLQEGKA</sequence>
<dbReference type="InterPro" id="IPR037079">
    <property type="entry name" value="AF2212/PG0164-like_sf"/>
</dbReference>
<evidence type="ECO:0000313" key="2">
    <source>
        <dbReference type="Proteomes" id="UP000464577"/>
    </source>
</evidence>
<organism evidence="1 2">
    <name type="scientific">Spirosoma endbachense</name>
    <dbReference type="NCBI Taxonomy" id="2666025"/>
    <lineage>
        <taxon>Bacteria</taxon>
        <taxon>Pseudomonadati</taxon>
        <taxon>Bacteroidota</taxon>
        <taxon>Cytophagia</taxon>
        <taxon>Cytophagales</taxon>
        <taxon>Cytophagaceae</taxon>
        <taxon>Spirosoma</taxon>
    </lineage>
</organism>
<dbReference type="SUPFAM" id="SSF141694">
    <property type="entry name" value="AF2212/PG0164-like"/>
    <property type="match status" value="1"/>
</dbReference>
<protein>
    <submittedName>
        <fullName evidence="1">DUF1905 domain-containing protein</fullName>
    </submittedName>
</protein>
<dbReference type="Proteomes" id="UP000464577">
    <property type="component" value="Chromosome"/>
</dbReference>
<gene>
    <name evidence="1" type="ORF">GJR95_08595</name>
</gene>
<dbReference type="Pfam" id="PF08922">
    <property type="entry name" value="DUF1905"/>
    <property type="match status" value="1"/>
</dbReference>
<name>A0A6P1VUL9_9BACT</name>
<dbReference type="Pfam" id="PF13376">
    <property type="entry name" value="OmdA"/>
    <property type="match status" value="1"/>
</dbReference>
<dbReference type="KEGG" id="senf:GJR95_08595"/>
<dbReference type="Gene3D" id="2.40.30.100">
    <property type="entry name" value="AF2212/PG0164-like"/>
    <property type="match status" value="1"/>
</dbReference>